<dbReference type="CDD" id="cd01949">
    <property type="entry name" value="GGDEF"/>
    <property type="match status" value="1"/>
</dbReference>
<feature type="transmembrane region" description="Helical" evidence="1">
    <location>
        <begin position="128"/>
        <end position="149"/>
    </location>
</feature>
<feature type="transmembrane region" description="Helical" evidence="1">
    <location>
        <begin position="161"/>
        <end position="183"/>
    </location>
</feature>
<dbReference type="EC" id="2.7.7.65" evidence="3"/>
<keyword evidence="1" id="KW-0472">Membrane</keyword>
<evidence type="ECO:0000313" key="3">
    <source>
        <dbReference type="EMBL" id="CUO19538.1"/>
    </source>
</evidence>
<feature type="domain" description="GGDEF" evidence="2">
    <location>
        <begin position="274"/>
        <end position="401"/>
    </location>
</feature>
<accession>A0A174D6B6</accession>
<name>A0A174D6B6_9FIRM</name>
<dbReference type="SMART" id="SM00267">
    <property type="entry name" value="GGDEF"/>
    <property type="match status" value="1"/>
</dbReference>
<dbReference type="PANTHER" id="PTHR45138:SF23">
    <property type="entry name" value="SIGNALING PROTEIN"/>
    <property type="match status" value="1"/>
</dbReference>
<dbReference type="GO" id="GO:0043709">
    <property type="term" value="P:cell adhesion involved in single-species biofilm formation"/>
    <property type="evidence" value="ECO:0007669"/>
    <property type="project" value="TreeGrafter"/>
</dbReference>
<evidence type="ECO:0000313" key="4">
    <source>
        <dbReference type="Proteomes" id="UP000095544"/>
    </source>
</evidence>
<dbReference type="InterPro" id="IPR050469">
    <property type="entry name" value="Diguanylate_Cyclase"/>
</dbReference>
<feature type="transmembrane region" description="Helical" evidence="1">
    <location>
        <begin position="32"/>
        <end position="51"/>
    </location>
</feature>
<organism evidence="3 4">
    <name type="scientific">Faecalicatena contorta</name>
    <dbReference type="NCBI Taxonomy" id="39482"/>
    <lineage>
        <taxon>Bacteria</taxon>
        <taxon>Bacillati</taxon>
        <taxon>Bacillota</taxon>
        <taxon>Clostridia</taxon>
        <taxon>Lachnospirales</taxon>
        <taxon>Lachnospiraceae</taxon>
        <taxon>Faecalicatena</taxon>
    </lineage>
</organism>
<dbReference type="GO" id="GO:0005886">
    <property type="term" value="C:plasma membrane"/>
    <property type="evidence" value="ECO:0007669"/>
    <property type="project" value="TreeGrafter"/>
</dbReference>
<dbReference type="InterPro" id="IPR043128">
    <property type="entry name" value="Rev_trsase/Diguanyl_cyclase"/>
</dbReference>
<dbReference type="Pfam" id="PF00990">
    <property type="entry name" value="GGDEF"/>
    <property type="match status" value="1"/>
</dbReference>
<dbReference type="EMBL" id="CYZU01000011">
    <property type="protein sequence ID" value="CUO19538.1"/>
    <property type="molecule type" value="Genomic_DNA"/>
</dbReference>
<dbReference type="Gene3D" id="3.30.70.270">
    <property type="match status" value="1"/>
</dbReference>
<sequence>MLLLITAAAYYYFNWQYFSMAGKLRQMQERRVRFVLLSFILNYLFFVACSVLEFPLIVNWFLFAFLLFFETLIFGKGDGKCALFSTLTGIIYGLSANIFCRSIIAVMLNLPLQRFDNHITNADNLKGLPVLLGFLLAGAIMHVFSTVFIERLRLILSHPQHHAFLLEMMAGLFFYLFLNLLLYSTPLNDLLLKVWSIKSCLFSVIGFYIAVRYTVRICELDDYREKNLHIEQELREQEWEAQYLRRQAAIDSLTGLYNRQYAEETVNAMLAEGTRFALCFLDLDGLKTVNDRHGHEEGDRYILTAVREIRSVCRNSDSLFRYGGDELLLLLAGMRAEEAEKKAEAINDRLRNLAEESGFPYPLSFSYGIVESTEISDCELLIREADQKMYAQKRKKRMARE</sequence>
<proteinExistence type="predicted"/>
<gene>
    <name evidence="3" type="primary">ycdT_1</name>
    <name evidence="3" type="ORF">ERS852491_01529</name>
</gene>
<dbReference type="PANTHER" id="PTHR45138">
    <property type="entry name" value="REGULATORY COMPONENTS OF SENSORY TRANSDUCTION SYSTEM"/>
    <property type="match status" value="1"/>
</dbReference>
<reference evidence="3 4" key="1">
    <citation type="submission" date="2015-09" db="EMBL/GenBank/DDBJ databases">
        <authorList>
            <consortium name="Pathogen Informatics"/>
        </authorList>
    </citation>
    <scope>NUCLEOTIDE SEQUENCE [LARGE SCALE GENOMIC DNA]</scope>
    <source>
        <strain evidence="3 4">2789STDY5834876</strain>
    </source>
</reference>
<dbReference type="OrthoDB" id="9804955at2"/>
<dbReference type="NCBIfam" id="TIGR00254">
    <property type="entry name" value="GGDEF"/>
    <property type="match status" value="1"/>
</dbReference>
<feature type="transmembrane region" description="Helical" evidence="1">
    <location>
        <begin position="82"/>
        <end position="108"/>
    </location>
</feature>
<dbReference type="AlphaFoldDB" id="A0A174D6B6"/>
<feature type="transmembrane region" description="Helical" evidence="1">
    <location>
        <begin position="195"/>
        <end position="215"/>
    </location>
</feature>
<evidence type="ECO:0000256" key="1">
    <source>
        <dbReference type="SAM" id="Phobius"/>
    </source>
</evidence>
<dbReference type="GO" id="GO:0052621">
    <property type="term" value="F:diguanylate cyclase activity"/>
    <property type="evidence" value="ECO:0007669"/>
    <property type="project" value="UniProtKB-EC"/>
</dbReference>
<dbReference type="InterPro" id="IPR029787">
    <property type="entry name" value="Nucleotide_cyclase"/>
</dbReference>
<dbReference type="InterPro" id="IPR000160">
    <property type="entry name" value="GGDEF_dom"/>
</dbReference>
<dbReference type="RefSeq" id="WP_055152407.1">
    <property type="nucleotide sequence ID" value="NZ_CYZU01000011.1"/>
</dbReference>
<keyword evidence="3" id="KW-0808">Transferase</keyword>
<keyword evidence="1" id="KW-1133">Transmembrane helix</keyword>
<dbReference type="GO" id="GO:1902201">
    <property type="term" value="P:negative regulation of bacterial-type flagellum-dependent cell motility"/>
    <property type="evidence" value="ECO:0007669"/>
    <property type="project" value="TreeGrafter"/>
</dbReference>
<dbReference type="SUPFAM" id="SSF55073">
    <property type="entry name" value="Nucleotide cyclase"/>
    <property type="match status" value="1"/>
</dbReference>
<evidence type="ECO:0000259" key="2">
    <source>
        <dbReference type="PROSITE" id="PS50887"/>
    </source>
</evidence>
<dbReference type="Proteomes" id="UP000095544">
    <property type="component" value="Unassembled WGS sequence"/>
</dbReference>
<dbReference type="PROSITE" id="PS50887">
    <property type="entry name" value="GGDEF"/>
    <property type="match status" value="1"/>
</dbReference>
<feature type="transmembrane region" description="Helical" evidence="1">
    <location>
        <begin position="57"/>
        <end position="75"/>
    </location>
</feature>
<keyword evidence="1" id="KW-0812">Transmembrane</keyword>
<keyword evidence="3" id="KW-0548">Nucleotidyltransferase</keyword>
<protein>
    <submittedName>
        <fullName evidence="3">Probable diguanylate cyclase YcdT</fullName>
        <ecNumber evidence="3">2.7.7.65</ecNumber>
    </submittedName>
</protein>
<dbReference type="STRING" id="39482.ERS852491_01529"/>